<evidence type="ECO:0000256" key="5">
    <source>
        <dbReference type="PIRSR" id="PIRSR600223-1"/>
    </source>
</evidence>
<evidence type="ECO:0000256" key="2">
    <source>
        <dbReference type="ARBA" id="ARBA00009370"/>
    </source>
</evidence>
<evidence type="ECO:0000313" key="8">
    <source>
        <dbReference type="EMBL" id="MBB6097507.1"/>
    </source>
</evidence>
<dbReference type="GO" id="GO:0016020">
    <property type="term" value="C:membrane"/>
    <property type="evidence" value="ECO:0007669"/>
    <property type="project" value="UniProtKB-SubCell"/>
</dbReference>
<evidence type="ECO:0000256" key="4">
    <source>
        <dbReference type="ARBA" id="ARBA00022801"/>
    </source>
</evidence>
<keyword evidence="6" id="KW-0645">Protease</keyword>
<dbReference type="PANTHER" id="PTHR43390:SF1">
    <property type="entry name" value="CHLOROPLAST PROCESSING PEPTIDASE"/>
    <property type="match status" value="1"/>
</dbReference>
<dbReference type="Gene3D" id="2.10.109.10">
    <property type="entry name" value="Umud Fragment, subunit A"/>
    <property type="match status" value="1"/>
</dbReference>
<dbReference type="SUPFAM" id="SSF51306">
    <property type="entry name" value="LexA/Signal peptidase"/>
    <property type="match status" value="1"/>
</dbReference>
<evidence type="ECO:0000256" key="3">
    <source>
        <dbReference type="ARBA" id="ARBA00013208"/>
    </source>
</evidence>
<comment type="caution">
    <text evidence="8">The sequence shown here is derived from an EMBL/GenBank/DDBJ whole genome shotgun (WGS) entry which is preliminary data.</text>
</comment>
<dbReference type="Proteomes" id="UP000569951">
    <property type="component" value="Unassembled WGS sequence"/>
</dbReference>
<dbReference type="PRINTS" id="PR00727">
    <property type="entry name" value="LEADERPTASE"/>
</dbReference>
<organism evidence="8 9">
    <name type="scientific">Deinobacterium chartae</name>
    <dbReference type="NCBI Taxonomy" id="521158"/>
    <lineage>
        <taxon>Bacteria</taxon>
        <taxon>Thermotogati</taxon>
        <taxon>Deinococcota</taxon>
        <taxon>Deinococci</taxon>
        <taxon>Deinococcales</taxon>
        <taxon>Deinococcaceae</taxon>
        <taxon>Deinobacterium</taxon>
    </lineage>
</organism>
<name>A0A841HVT7_9DEIO</name>
<evidence type="ECO:0000313" key="9">
    <source>
        <dbReference type="Proteomes" id="UP000569951"/>
    </source>
</evidence>
<evidence type="ECO:0000256" key="6">
    <source>
        <dbReference type="RuleBase" id="RU362042"/>
    </source>
</evidence>
<dbReference type="PROSITE" id="PS00760">
    <property type="entry name" value="SPASE_I_2"/>
    <property type="match status" value="1"/>
</dbReference>
<dbReference type="InterPro" id="IPR019533">
    <property type="entry name" value="Peptidase_S26"/>
</dbReference>
<dbReference type="GO" id="GO:0004252">
    <property type="term" value="F:serine-type endopeptidase activity"/>
    <property type="evidence" value="ECO:0007669"/>
    <property type="project" value="InterPro"/>
</dbReference>
<dbReference type="EC" id="3.4.21.89" evidence="3 6"/>
<sequence length="191" mass="21746">MLRRFFREWILQAALPLWLLVTFLVIPAAVQGRSMEPSLEPEDRLIILKAERWLNAWGLDPAWPRYGDIVVFKAPSDSEYAFETGPFGLRYRPYLIKRLVGRPGDRIELREGTLYRNGQPVPEPYATPDASSFDVEPLTLGPGQYYLLGDNRRVGESVDSRYFGPVRRQDLAGTVVLRFWPPGGFGRPPGP</sequence>
<comment type="catalytic activity">
    <reaction evidence="1 6">
        <text>Cleavage of hydrophobic, N-terminal signal or leader sequences from secreted and periplasmic proteins.</text>
        <dbReference type="EC" id="3.4.21.89"/>
    </reaction>
</comment>
<comment type="similarity">
    <text evidence="2 6">Belongs to the peptidase S26 family.</text>
</comment>
<dbReference type="CDD" id="cd06530">
    <property type="entry name" value="S26_SPase_I"/>
    <property type="match status" value="1"/>
</dbReference>
<protein>
    <recommendedName>
        <fullName evidence="3 6">Signal peptidase I</fullName>
        <ecNumber evidence="3 6">3.4.21.89</ecNumber>
    </recommendedName>
</protein>
<dbReference type="InterPro" id="IPR036286">
    <property type="entry name" value="LexA/Signal_pep-like_sf"/>
</dbReference>
<feature type="active site" evidence="5">
    <location>
        <position position="97"/>
    </location>
</feature>
<dbReference type="GO" id="GO:0009003">
    <property type="term" value="F:signal peptidase activity"/>
    <property type="evidence" value="ECO:0007669"/>
    <property type="project" value="UniProtKB-EC"/>
</dbReference>
<dbReference type="GO" id="GO:0006465">
    <property type="term" value="P:signal peptide processing"/>
    <property type="evidence" value="ECO:0007669"/>
    <property type="project" value="InterPro"/>
</dbReference>
<keyword evidence="9" id="KW-1185">Reference proteome</keyword>
<reference evidence="8 9" key="1">
    <citation type="submission" date="2020-08" db="EMBL/GenBank/DDBJ databases">
        <title>Genomic Encyclopedia of Type Strains, Phase IV (KMG-IV): sequencing the most valuable type-strain genomes for metagenomic binning, comparative biology and taxonomic classification.</title>
        <authorList>
            <person name="Goeker M."/>
        </authorList>
    </citation>
    <scope>NUCLEOTIDE SEQUENCE [LARGE SCALE GENOMIC DNA]</scope>
    <source>
        <strain evidence="8 9">DSM 21458</strain>
    </source>
</reference>
<dbReference type="InterPro" id="IPR019757">
    <property type="entry name" value="Pept_S26A_signal_pept_1_Lys-AS"/>
</dbReference>
<comment type="subcellular location">
    <subcellularLocation>
        <location evidence="6">Membrane</location>
        <topology evidence="6">Single-pass type II membrane protein</topology>
    </subcellularLocation>
</comment>
<proteinExistence type="inferred from homology"/>
<dbReference type="EMBL" id="JACHHG010000003">
    <property type="protein sequence ID" value="MBB6097507.1"/>
    <property type="molecule type" value="Genomic_DNA"/>
</dbReference>
<feature type="domain" description="Peptidase S26" evidence="7">
    <location>
        <begin position="9"/>
        <end position="180"/>
    </location>
</feature>
<accession>A0A841HVT7</accession>
<evidence type="ECO:0000256" key="1">
    <source>
        <dbReference type="ARBA" id="ARBA00000677"/>
    </source>
</evidence>
<dbReference type="AlphaFoldDB" id="A0A841HVT7"/>
<dbReference type="InterPro" id="IPR000223">
    <property type="entry name" value="Pept_S26A_signal_pept_1"/>
</dbReference>
<gene>
    <name evidence="8" type="ORF">HNR42_000924</name>
</gene>
<evidence type="ECO:0000259" key="7">
    <source>
        <dbReference type="Pfam" id="PF10502"/>
    </source>
</evidence>
<dbReference type="RefSeq" id="WP_183985022.1">
    <property type="nucleotide sequence ID" value="NZ_JACHHG010000003.1"/>
</dbReference>
<dbReference type="PANTHER" id="PTHR43390">
    <property type="entry name" value="SIGNAL PEPTIDASE I"/>
    <property type="match status" value="1"/>
</dbReference>
<feature type="active site" evidence="5">
    <location>
        <position position="34"/>
    </location>
</feature>
<dbReference type="NCBIfam" id="TIGR02227">
    <property type="entry name" value="sigpep_I_bact"/>
    <property type="match status" value="1"/>
</dbReference>
<keyword evidence="4 6" id="KW-0378">Hydrolase</keyword>
<dbReference type="Pfam" id="PF10502">
    <property type="entry name" value="Peptidase_S26"/>
    <property type="match status" value="1"/>
</dbReference>